<proteinExistence type="predicted"/>
<comment type="caution">
    <text evidence="1">The sequence shown here is derived from an EMBL/GenBank/DDBJ whole genome shotgun (WGS) entry which is preliminary data.</text>
</comment>
<dbReference type="Proteomes" id="UP001172457">
    <property type="component" value="Chromosome 6"/>
</dbReference>
<gene>
    <name evidence="1" type="ORF">OSB04_025646</name>
</gene>
<sequence>MDGAKEVATPLNSSVVLTPLDGSPTVDTTPYRKPVGSLQYLAFTRPDVSFAVNRLFEFMHSSTLTHWQALKRVLRYLKGTIHHGLFLKKRSSLDLTAFSDSDWGGVSNGGRTLVGHTGSNRVTVSVLGVNGGGVSRNRKPHHSNVVTAIDRYSNHRSAVVAIATAVDGGGGLVVFAGKPTAVVAVAAAVVDDFV</sequence>
<reference evidence="1" key="1">
    <citation type="submission" date="2023-03" db="EMBL/GenBank/DDBJ databases">
        <title>Chromosome-scale reference genome and RAD-based genetic map of yellow starthistle (Centaurea solstitialis) reveal putative structural variation and QTLs associated with invader traits.</title>
        <authorList>
            <person name="Reatini B."/>
            <person name="Cang F.A."/>
            <person name="Jiang Q."/>
            <person name="Mckibben M.T.W."/>
            <person name="Barker M.S."/>
            <person name="Rieseberg L.H."/>
            <person name="Dlugosch K.M."/>
        </authorList>
    </citation>
    <scope>NUCLEOTIDE SEQUENCE</scope>
    <source>
        <strain evidence="1">CAN-66</strain>
        <tissue evidence="1">Leaf</tissue>
    </source>
</reference>
<organism evidence="1 2">
    <name type="scientific">Centaurea solstitialis</name>
    <name type="common">yellow star-thistle</name>
    <dbReference type="NCBI Taxonomy" id="347529"/>
    <lineage>
        <taxon>Eukaryota</taxon>
        <taxon>Viridiplantae</taxon>
        <taxon>Streptophyta</taxon>
        <taxon>Embryophyta</taxon>
        <taxon>Tracheophyta</taxon>
        <taxon>Spermatophyta</taxon>
        <taxon>Magnoliopsida</taxon>
        <taxon>eudicotyledons</taxon>
        <taxon>Gunneridae</taxon>
        <taxon>Pentapetalae</taxon>
        <taxon>asterids</taxon>
        <taxon>campanulids</taxon>
        <taxon>Asterales</taxon>
        <taxon>Asteraceae</taxon>
        <taxon>Carduoideae</taxon>
        <taxon>Cardueae</taxon>
        <taxon>Centaureinae</taxon>
        <taxon>Centaurea</taxon>
    </lineage>
</organism>
<evidence type="ECO:0000313" key="2">
    <source>
        <dbReference type="Proteomes" id="UP001172457"/>
    </source>
</evidence>
<protein>
    <submittedName>
        <fullName evidence="1">Uncharacterized protein</fullName>
    </submittedName>
</protein>
<evidence type="ECO:0000313" key="1">
    <source>
        <dbReference type="EMBL" id="KAJ9545939.1"/>
    </source>
</evidence>
<keyword evidence="2" id="KW-1185">Reference proteome</keyword>
<dbReference type="AlphaFoldDB" id="A0AA38SNG7"/>
<dbReference type="PANTHER" id="PTHR11439">
    <property type="entry name" value="GAG-POL-RELATED RETROTRANSPOSON"/>
    <property type="match status" value="1"/>
</dbReference>
<accession>A0AA38SNG7</accession>
<dbReference type="PANTHER" id="PTHR11439:SF450">
    <property type="entry name" value="REVERSE TRANSCRIPTASE TY1_COPIA-TYPE DOMAIN-CONTAINING PROTEIN"/>
    <property type="match status" value="1"/>
</dbReference>
<name>A0AA38SNG7_9ASTR</name>
<dbReference type="EMBL" id="JARYMX010000006">
    <property type="protein sequence ID" value="KAJ9545939.1"/>
    <property type="molecule type" value="Genomic_DNA"/>
</dbReference>